<reference evidence="2 3" key="1">
    <citation type="journal article" date="2014" name="Int. J. Syst. Evol. Microbiol.">
        <title>Complete genome sequence of Corynebacterium casei LMG S-19264T (=DSM 44701T), isolated from a smear-ripened cheese.</title>
        <authorList>
            <consortium name="US DOE Joint Genome Institute (JGI-PGF)"/>
            <person name="Walter F."/>
            <person name="Albersmeier A."/>
            <person name="Kalinowski J."/>
            <person name="Ruckert C."/>
        </authorList>
    </citation>
    <scope>NUCLEOTIDE SEQUENCE [LARGE SCALE GENOMIC DNA]</scope>
    <source>
        <strain evidence="2 3">IBRC-M 10912</strain>
    </source>
</reference>
<accession>A0ABD5P1J2</accession>
<feature type="transmembrane region" description="Helical" evidence="1">
    <location>
        <begin position="7"/>
        <end position="35"/>
    </location>
</feature>
<evidence type="ECO:0000313" key="3">
    <source>
        <dbReference type="Proteomes" id="UP001595821"/>
    </source>
</evidence>
<protein>
    <submittedName>
        <fullName evidence="2">DUF4013 domain-containing protein</fullName>
    </submittedName>
</protein>
<organism evidence="2 3">
    <name type="scientific">Natribaculum luteum</name>
    <dbReference type="NCBI Taxonomy" id="1586232"/>
    <lineage>
        <taxon>Archaea</taxon>
        <taxon>Methanobacteriati</taxon>
        <taxon>Methanobacteriota</taxon>
        <taxon>Stenosarchaea group</taxon>
        <taxon>Halobacteria</taxon>
        <taxon>Halobacteriales</taxon>
        <taxon>Natrialbaceae</taxon>
        <taxon>Natribaculum</taxon>
    </lineage>
</organism>
<evidence type="ECO:0000313" key="2">
    <source>
        <dbReference type="EMBL" id="MFC4248038.1"/>
    </source>
</evidence>
<proteinExistence type="predicted"/>
<keyword evidence="1" id="KW-0472">Membrane</keyword>
<dbReference type="EMBL" id="JBHSDJ010000112">
    <property type="protein sequence ID" value="MFC4248038.1"/>
    <property type="molecule type" value="Genomic_DNA"/>
</dbReference>
<dbReference type="GeneID" id="300987266"/>
<dbReference type="RefSeq" id="WP_377071307.1">
    <property type="nucleotide sequence ID" value="NZ_CP095398.1"/>
</dbReference>
<sequence length="72" mass="7887">MPSYDNWLNLAIFGIKASIIKLIFTTIPVIVFYLLAEGATDPGESTAQLLGLLLSGGLFSEYLSDLWYSRTG</sequence>
<dbReference type="Proteomes" id="UP001595821">
    <property type="component" value="Unassembled WGS sequence"/>
</dbReference>
<dbReference type="AlphaFoldDB" id="A0ABD5P1J2"/>
<keyword evidence="1" id="KW-0812">Transmembrane</keyword>
<gene>
    <name evidence="2" type="ORF">ACFOZ7_13985</name>
</gene>
<evidence type="ECO:0000256" key="1">
    <source>
        <dbReference type="SAM" id="Phobius"/>
    </source>
</evidence>
<name>A0ABD5P1J2_9EURY</name>
<dbReference type="InterPro" id="IPR025098">
    <property type="entry name" value="DUF4013"/>
</dbReference>
<comment type="caution">
    <text evidence="2">The sequence shown here is derived from an EMBL/GenBank/DDBJ whole genome shotgun (WGS) entry which is preliminary data.</text>
</comment>
<dbReference type="Pfam" id="PF13197">
    <property type="entry name" value="DUF4013"/>
    <property type="match status" value="1"/>
</dbReference>
<keyword evidence="1" id="KW-1133">Transmembrane helix</keyword>